<dbReference type="SUPFAM" id="SSF52304">
    <property type="entry name" value="Type II 3-dehydroquinate dehydratase"/>
    <property type="match status" value="1"/>
</dbReference>
<dbReference type="HAMAP" id="MF_00169">
    <property type="entry name" value="AroQ"/>
    <property type="match status" value="1"/>
</dbReference>
<dbReference type="GO" id="GO:0019631">
    <property type="term" value="P:quinate catabolic process"/>
    <property type="evidence" value="ECO:0007669"/>
    <property type="project" value="TreeGrafter"/>
</dbReference>
<reference evidence="3" key="1">
    <citation type="submission" date="2018-05" db="EMBL/GenBank/DDBJ databases">
        <authorList>
            <person name="Lanie J.A."/>
            <person name="Ng W.-L."/>
            <person name="Kazmierczak K.M."/>
            <person name="Andrzejewski T.M."/>
            <person name="Davidsen T.M."/>
            <person name="Wayne K.J."/>
            <person name="Tettelin H."/>
            <person name="Glass J.I."/>
            <person name="Rusch D."/>
            <person name="Podicherti R."/>
            <person name="Tsui H.-C.T."/>
            <person name="Winkler M.E."/>
        </authorList>
    </citation>
    <scope>NUCLEOTIDE SEQUENCE</scope>
</reference>
<dbReference type="InterPro" id="IPR018509">
    <property type="entry name" value="DHquinase_II_CS"/>
</dbReference>
<dbReference type="PROSITE" id="PS01029">
    <property type="entry name" value="DEHYDROQUINASE_II"/>
    <property type="match status" value="1"/>
</dbReference>
<dbReference type="NCBIfam" id="NF003806">
    <property type="entry name" value="PRK05395.1-3"/>
    <property type="match status" value="1"/>
</dbReference>
<protein>
    <recommendedName>
        <fullName evidence="1">3-dehydroquinate dehydratase</fullName>
        <ecNumber evidence="1">4.2.1.10</ecNumber>
    </recommendedName>
</protein>
<dbReference type="Pfam" id="PF01220">
    <property type="entry name" value="DHquinase_II"/>
    <property type="match status" value="1"/>
</dbReference>
<evidence type="ECO:0000256" key="1">
    <source>
        <dbReference type="ARBA" id="ARBA00012060"/>
    </source>
</evidence>
<gene>
    <name evidence="3" type="ORF">METZ01_LOCUS192057</name>
</gene>
<accession>A0A382DNJ4</accession>
<name>A0A382DNJ4_9ZZZZ</name>
<dbReference type="GO" id="GO:0003855">
    <property type="term" value="F:3-dehydroquinate dehydratase activity"/>
    <property type="evidence" value="ECO:0007669"/>
    <property type="project" value="UniProtKB-EC"/>
</dbReference>
<dbReference type="EMBL" id="UINC01039968">
    <property type="protein sequence ID" value="SVB39203.1"/>
    <property type="molecule type" value="Genomic_DNA"/>
</dbReference>
<dbReference type="EC" id="4.2.1.10" evidence="1"/>
<keyword evidence="2" id="KW-0456">Lyase</keyword>
<dbReference type="InterPro" id="IPR036441">
    <property type="entry name" value="DHquinase_II_sf"/>
</dbReference>
<proteinExistence type="inferred from homology"/>
<dbReference type="InterPro" id="IPR001874">
    <property type="entry name" value="DHquinase_II"/>
</dbReference>
<dbReference type="Gene3D" id="3.40.50.9100">
    <property type="entry name" value="Dehydroquinase, class II"/>
    <property type="match status" value="1"/>
</dbReference>
<dbReference type="PANTHER" id="PTHR21272">
    <property type="entry name" value="CATABOLIC 3-DEHYDROQUINASE"/>
    <property type="match status" value="1"/>
</dbReference>
<dbReference type="PIRSF" id="PIRSF001399">
    <property type="entry name" value="DHquinase_II"/>
    <property type="match status" value="1"/>
</dbReference>
<evidence type="ECO:0000256" key="2">
    <source>
        <dbReference type="ARBA" id="ARBA00023239"/>
    </source>
</evidence>
<dbReference type="CDD" id="cd00466">
    <property type="entry name" value="DHQase_II"/>
    <property type="match status" value="1"/>
</dbReference>
<evidence type="ECO:0000313" key="3">
    <source>
        <dbReference type="EMBL" id="SVB39203.1"/>
    </source>
</evidence>
<dbReference type="AlphaFoldDB" id="A0A382DNJ4"/>
<dbReference type="PANTHER" id="PTHR21272:SF3">
    <property type="entry name" value="CATABOLIC 3-DEHYDROQUINASE"/>
    <property type="match status" value="1"/>
</dbReference>
<organism evidence="3">
    <name type="scientific">marine metagenome</name>
    <dbReference type="NCBI Taxonomy" id="408172"/>
    <lineage>
        <taxon>unclassified sequences</taxon>
        <taxon>metagenomes</taxon>
        <taxon>ecological metagenomes</taxon>
    </lineage>
</organism>
<dbReference type="NCBIfam" id="TIGR01088">
    <property type="entry name" value="aroQ"/>
    <property type="match status" value="1"/>
</dbReference>
<dbReference type="NCBIfam" id="NF003805">
    <property type="entry name" value="PRK05395.1-2"/>
    <property type="match status" value="1"/>
</dbReference>
<sequence length="145" mass="16160">MKKILILNGPNLNLLGNRETDVYGEKSLNDIKQICEEKCNLLKLSCDFIQSNNEGELISLIQSVENDFEGLIINPAAFTHTSVAILDALRAISKPKIEIHLSNIYTREEYRKKSITSEAVNGVICGFGANSYILAIEAINDLIYK</sequence>
<dbReference type="NCBIfam" id="NF003807">
    <property type="entry name" value="PRK05395.1-4"/>
    <property type="match status" value="1"/>
</dbReference>